<dbReference type="OrthoDB" id="6486140at2759"/>
<gene>
    <name evidence="1" type="ORF">AVEN_180818_1</name>
</gene>
<dbReference type="Proteomes" id="UP000499080">
    <property type="component" value="Unassembled WGS sequence"/>
</dbReference>
<keyword evidence="2" id="KW-1185">Reference proteome</keyword>
<evidence type="ECO:0000313" key="2">
    <source>
        <dbReference type="Proteomes" id="UP000499080"/>
    </source>
</evidence>
<proteinExistence type="predicted"/>
<organism evidence="1 2">
    <name type="scientific">Araneus ventricosus</name>
    <name type="common">Orbweaver spider</name>
    <name type="synonym">Epeira ventricosa</name>
    <dbReference type="NCBI Taxonomy" id="182803"/>
    <lineage>
        <taxon>Eukaryota</taxon>
        <taxon>Metazoa</taxon>
        <taxon>Ecdysozoa</taxon>
        <taxon>Arthropoda</taxon>
        <taxon>Chelicerata</taxon>
        <taxon>Arachnida</taxon>
        <taxon>Araneae</taxon>
        <taxon>Araneomorphae</taxon>
        <taxon>Entelegynae</taxon>
        <taxon>Araneoidea</taxon>
        <taxon>Araneidae</taxon>
        <taxon>Araneus</taxon>
    </lineage>
</organism>
<name>A0A4Y2W6H2_ARAVE</name>
<evidence type="ECO:0000313" key="1">
    <source>
        <dbReference type="EMBL" id="GBO32965.1"/>
    </source>
</evidence>
<reference evidence="1 2" key="1">
    <citation type="journal article" date="2019" name="Sci. Rep.">
        <title>Orb-weaving spider Araneus ventricosus genome elucidates the spidroin gene catalogue.</title>
        <authorList>
            <person name="Kono N."/>
            <person name="Nakamura H."/>
            <person name="Ohtoshi R."/>
            <person name="Moran D.A.P."/>
            <person name="Shinohara A."/>
            <person name="Yoshida Y."/>
            <person name="Fujiwara M."/>
            <person name="Mori M."/>
            <person name="Tomita M."/>
            <person name="Arakawa K."/>
        </authorList>
    </citation>
    <scope>NUCLEOTIDE SEQUENCE [LARGE SCALE GENOMIC DNA]</scope>
</reference>
<dbReference type="AlphaFoldDB" id="A0A4Y2W6H2"/>
<sequence>MGANYNNCYKDRQITTVKKRLANILECTKHIAHFSNRQKSSYDLLSIFTRNLMQEQGQVSLSVSRVVFFLKIKTHSDFTIVNSDYAISLNYSQQVSMATTFNNMFYKSAKTLNELVMRLGSQTYDEINIIIANAEKPKKLPQSNPFLIQDFVKKSELAAEIEDKNDCIVVEMRRFLKQNSPKEISPVLITILGTTVPEAIKIWFVHQRLQKFIDRPRQCNKCFSFMHPSRICDKTIICYLCGAAHIGPCQQPVKCINCNGPHNAKSTSCPSYITEQKILELKCRNHITTGEARRIFQQNKATYSETVKTMPAVTNIEDTINAKFETLLQAINDRFERQMAIFADMLQKSMDCICQNFCKIITQCVDPGSSPVRKKKLFSNLRQMSNSINSWDAGGSQEAEDMPQC</sequence>
<protein>
    <submittedName>
        <fullName evidence="1">Uncharacterized protein</fullName>
    </submittedName>
</protein>
<dbReference type="EMBL" id="BGPR01056473">
    <property type="protein sequence ID" value="GBO32965.1"/>
    <property type="molecule type" value="Genomic_DNA"/>
</dbReference>
<accession>A0A4Y2W6H2</accession>
<comment type="caution">
    <text evidence="1">The sequence shown here is derived from an EMBL/GenBank/DDBJ whole genome shotgun (WGS) entry which is preliminary data.</text>
</comment>